<gene>
    <name evidence="3" type="ORF">QEZ52_10540</name>
</gene>
<keyword evidence="4" id="KW-1185">Reference proteome</keyword>
<evidence type="ECO:0000256" key="1">
    <source>
        <dbReference type="SAM" id="MobiDB-lite"/>
    </source>
</evidence>
<proteinExistence type="predicted"/>
<evidence type="ECO:0000259" key="2">
    <source>
        <dbReference type="PROSITE" id="PS50937"/>
    </source>
</evidence>
<dbReference type="RefSeq" id="WP_406644299.1">
    <property type="nucleotide sequence ID" value="NZ_CP123584.1"/>
</dbReference>
<dbReference type="Pfam" id="PF13411">
    <property type="entry name" value="MerR_1"/>
    <property type="match status" value="1"/>
</dbReference>
<dbReference type="SMART" id="SM00422">
    <property type="entry name" value="HTH_MERR"/>
    <property type="match status" value="1"/>
</dbReference>
<evidence type="ECO:0000313" key="3">
    <source>
        <dbReference type="EMBL" id="WZK87074.1"/>
    </source>
</evidence>
<dbReference type="Gene3D" id="1.10.1660.10">
    <property type="match status" value="1"/>
</dbReference>
<sequence>MTKSPDAFRTISEVADWLGIQAHVLRFWESKFAQVKPVKRAGGRRYYRPSDMVLIGGIKKLLHDDGLTIKGVQKILREHGVAHVSSLSQSLDETAPPIQHGAVVDAQNVPDDTADDTDDTVVSFSDALRVAETPPPAQIDLDLAPPPPEPDPVDAPQSAELLPDLEVDQEATEDRPVPDAETEAAAPDSHPDEEPEPKAPSPALTIPRVEAADPPPHAQIEFTPGPLSHLYSVTSLDGQNIADLTEIATALDGLGQSKNNVTAE</sequence>
<dbReference type="Proteomes" id="UP001623232">
    <property type="component" value="Chromosome"/>
</dbReference>
<dbReference type="PROSITE" id="PS50937">
    <property type="entry name" value="HTH_MERR_2"/>
    <property type="match status" value="1"/>
</dbReference>
<dbReference type="SUPFAM" id="SSF46955">
    <property type="entry name" value="Putative DNA-binding domain"/>
    <property type="match status" value="1"/>
</dbReference>
<dbReference type="InterPro" id="IPR009061">
    <property type="entry name" value="DNA-bd_dom_put_sf"/>
</dbReference>
<organism evidence="3 4">
    <name type="scientific">Aliisedimentitalea scapharcae</name>
    <dbReference type="NCBI Taxonomy" id="1524259"/>
    <lineage>
        <taxon>Bacteria</taxon>
        <taxon>Pseudomonadati</taxon>
        <taxon>Pseudomonadota</taxon>
        <taxon>Alphaproteobacteria</taxon>
        <taxon>Rhodobacterales</taxon>
        <taxon>Roseobacteraceae</taxon>
        <taxon>Aliisedimentitalea</taxon>
    </lineage>
</organism>
<feature type="domain" description="HTH merR-type" evidence="2">
    <location>
        <begin position="10"/>
        <end position="78"/>
    </location>
</feature>
<evidence type="ECO:0000313" key="4">
    <source>
        <dbReference type="Proteomes" id="UP001623232"/>
    </source>
</evidence>
<name>A0ABZ2XQB8_9RHOB</name>
<accession>A0ABZ2XQB8</accession>
<feature type="region of interest" description="Disordered" evidence="1">
    <location>
        <begin position="169"/>
        <end position="223"/>
    </location>
</feature>
<dbReference type="CDD" id="cd04765">
    <property type="entry name" value="HTH_MlrA-like_sg2"/>
    <property type="match status" value="1"/>
</dbReference>
<dbReference type="EMBL" id="CP123584">
    <property type="protein sequence ID" value="WZK87074.1"/>
    <property type="molecule type" value="Genomic_DNA"/>
</dbReference>
<protein>
    <submittedName>
        <fullName evidence="3">MerR family transcriptional regulator</fullName>
    </submittedName>
</protein>
<feature type="region of interest" description="Disordered" evidence="1">
    <location>
        <begin position="130"/>
        <end position="157"/>
    </location>
</feature>
<dbReference type="InterPro" id="IPR000551">
    <property type="entry name" value="MerR-type_HTH_dom"/>
</dbReference>
<reference evidence="3 4" key="1">
    <citation type="submission" date="2023-04" db="EMBL/GenBank/DDBJ databases">
        <title>Complete genome sequence of Alisedimentitalea scapharcae.</title>
        <authorList>
            <person name="Rong J.-C."/>
            <person name="Yi M.-L."/>
            <person name="Zhao Q."/>
        </authorList>
    </citation>
    <scope>NUCLEOTIDE SEQUENCE [LARGE SCALE GENOMIC DNA]</scope>
    <source>
        <strain evidence="3 4">KCTC 42119</strain>
    </source>
</reference>